<organism evidence="1 2">
    <name type="scientific">Paraburkholderia bengalensis</name>
    <dbReference type="NCBI Taxonomy" id="2747562"/>
    <lineage>
        <taxon>Bacteria</taxon>
        <taxon>Pseudomonadati</taxon>
        <taxon>Pseudomonadota</taxon>
        <taxon>Betaproteobacteria</taxon>
        <taxon>Burkholderiales</taxon>
        <taxon>Burkholderiaceae</taxon>
        <taxon>Paraburkholderia</taxon>
    </lineage>
</organism>
<dbReference type="EMBL" id="JACFYJ010000013">
    <property type="protein sequence ID" value="MEI5997660.1"/>
    <property type="molecule type" value="Genomic_DNA"/>
</dbReference>
<evidence type="ECO:0000313" key="2">
    <source>
        <dbReference type="Proteomes" id="UP001386437"/>
    </source>
</evidence>
<protein>
    <submittedName>
        <fullName evidence="1">Uncharacterized protein</fullName>
    </submittedName>
</protein>
<comment type="caution">
    <text evidence="1">The sequence shown here is derived from an EMBL/GenBank/DDBJ whole genome shotgun (WGS) entry which is preliminary data.</text>
</comment>
<evidence type="ECO:0000313" key="1">
    <source>
        <dbReference type="EMBL" id="MEI5997660.1"/>
    </source>
</evidence>
<accession>A0ABU8IQ21</accession>
<dbReference type="Proteomes" id="UP001386437">
    <property type="component" value="Unassembled WGS sequence"/>
</dbReference>
<keyword evidence="2" id="KW-1185">Reference proteome</keyword>
<proteinExistence type="predicted"/>
<sequence>MSVFIGVLGWSGERVFASVVKQLKISNIKHLSTVVKPSCQARLIKANKFRLRHRKNQWPTDELASPAAERLALVQHIGIFVTNLIGRSTVAHDREAIHRPDWARPLQMTPQTGQQLSAYCEAARRAFDRDGLLTFRQGFRFT</sequence>
<name>A0ABU8IQ21_9BURK</name>
<dbReference type="RefSeq" id="WP_336597910.1">
    <property type="nucleotide sequence ID" value="NZ_JACFYJ010000013.1"/>
</dbReference>
<gene>
    <name evidence="1" type="ORF">H3V53_10730</name>
</gene>
<reference evidence="1 2" key="1">
    <citation type="journal article" date="2022" name="Arch. Microbiol.">
        <title>Paraburkholderia bengalensis sp. nov. isolated from roots of Oryza sativa, IR64.</title>
        <authorList>
            <person name="Nag P."/>
            <person name="Mondal N."/>
            <person name="Sarkar J."/>
            <person name="Das S."/>
        </authorList>
    </citation>
    <scope>NUCLEOTIDE SEQUENCE [LARGE SCALE GENOMIC DNA]</scope>
    <source>
        <strain evidence="1 2">IR64_4_BI</strain>
    </source>
</reference>